<keyword evidence="1" id="KW-0732">Signal</keyword>
<gene>
    <name evidence="2" type="ORF">O3303_05375</name>
</gene>
<protein>
    <submittedName>
        <fullName evidence="2">Uncharacterized protein</fullName>
    </submittedName>
</protein>
<evidence type="ECO:0000256" key="1">
    <source>
        <dbReference type="SAM" id="SignalP"/>
    </source>
</evidence>
<evidence type="ECO:0000313" key="3">
    <source>
        <dbReference type="Proteomes" id="UP001211005"/>
    </source>
</evidence>
<accession>A0ABY7LRF2</accession>
<feature type="signal peptide" evidence="1">
    <location>
        <begin position="1"/>
        <end position="26"/>
    </location>
</feature>
<evidence type="ECO:0000313" key="2">
    <source>
        <dbReference type="EMBL" id="WBA42995.1"/>
    </source>
</evidence>
<proteinExistence type="predicted"/>
<name>A0ABY7LRF2_9BACT</name>
<feature type="chain" id="PRO_5046722719" evidence="1">
    <location>
        <begin position="27"/>
        <end position="116"/>
    </location>
</feature>
<keyword evidence="3" id="KW-1185">Reference proteome</keyword>
<reference evidence="2 3" key="1">
    <citation type="submission" date="2022-12" db="EMBL/GenBank/DDBJ databases">
        <title>Hymenobacter canadensis sp. nov. isolated from lake water of the Cambridge Bay, Canada.</title>
        <authorList>
            <person name="Kim W.H."/>
            <person name="Lee Y.M."/>
        </authorList>
    </citation>
    <scope>NUCLEOTIDE SEQUENCE [LARGE SCALE GENOMIC DNA]</scope>
    <source>
        <strain evidence="2 3">PAMC 29467</strain>
    </source>
</reference>
<sequence length="116" mass="13232">MRNLVVLLFGGIGLLLATAFSAPAYAQQPRPDLATLHLQARHVHVDVAAAPVAAEQVGVAQLAAVLPDERRKPHPERFYTRWRRVHGRWYQFTFRRGERRAMVTTPELGWRSRLLV</sequence>
<dbReference type="Proteomes" id="UP001211005">
    <property type="component" value="Chromosome"/>
</dbReference>
<dbReference type="RefSeq" id="WP_269561042.1">
    <property type="nucleotide sequence ID" value="NZ_CP114767.1"/>
</dbReference>
<organism evidence="2 3">
    <name type="scientific">Hymenobacter canadensis</name>
    <dbReference type="NCBI Taxonomy" id="2999067"/>
    <lineage>
        <taxon>Bacteria</taxon>
        <taxon>Pseudomonadati</taxon>
        <taxon>Bacteroidota</taxon>
        <taxon>Cytophagia</taxon>
        <taxon>Cytophagales</taxon>
        <taxon>Hymenobacteraceae</taxon>
        <taxon>Hymenobacter</taxon>
    </lineage>
</organism>
<dbReference type="EMBL" id="CP114767">
    <property type="protein sequence ID" value="WBA42995.1"/>
    <property type="molecule type" value="Genomic_DNA"/>
</dbReference>